<gene>
    <name evidence="2" type="ORF">K503DRAFT_772434</name>
</gene>
<keyword evidence="1" id="KW-0472">Membrane</keyword>
<sequence length="72" mass="8334">MDEVRSRRVPISRWLRCNWTFTVFGCIFSHFYSFEQHLSLWSPSSASVPLGSLSVDWSYFPSSTSEIKGVLQ</sequence>
<keyword evidence="1" id="KW-0812">Transmembrane</keyword>
<dbReference type="EMBL" id="KV448410">
    <property type="protein sequence ID" value="OAX36530.1"/>
    <property type="molecule type" value="Genomic_DNA"/>
</dbReference>
<organism evidence="2 3">
    <name type="scientific">Rhizopogon vinicolor AM-OR11-026</name>
    <dbReference type="NCBI Taxonomy" id="1314800"/>
    <lineage>
        <taxon>Eukaryota</taxon>
        <taxon>Fungi</taxon>
        <taxon>Dikarya</taxon>
        <taxon>Basidiomycota</taxon>
        <taxon>Agaricomycotina</taxon>
        <taxon>Agaricomycetes</taxon>
        <taxon>Agaricomycetidae</taxon>
        <taxon>Boletales</taxon>
        <taxon>Suillineae</taxon>
        <taxon>Rhizopogonaceae</taxon>
        <taxon>Rhizopogon</taxon>
    </lineage>
</organism>
<evidence type="ECO:0000256" key="1">
    <source>
        <dbReference type="SAM" id="Phobius"/>
    </source>
</evidence>
<evidence type="ECO:0000313" key="3">
    <source>
        <dbReference type="Proteomes" id="UP000092154"/>
    </source>
</evidence>
<dbReference type="Proteomes" id="UP000092154">
    <property type="component" value="Unassembled WGS sequence"/>
</dbReference>
<proteinExistence type="predicted"/>
<dbReference type="AlphaFoldDB" id="A0A1B7MVD1"/>
<keyword evidence="1" id="KW-1133">Transmembrane helix</keyword>
<keyword evidence="3" id="KW-1185">Reference proteome</keyword>
<name>A0A1B7MVD1_9AGAM</name>
<reference evidence="2 3" key="1">
    <citation type="submission" date="2016-06" db="EMBL/GenBank/DDBJ databases">
        <title>Comparative genomics of the ectomycorrhizal sister species Rhizopogon vinicolor and Rhizopogon vesiculosus (Basidiomycota: Boletales) reveals a divergence of the mating type B locus.</title>
        <authorList>
            <consortium name="DOE Joint Genome Institute"/>
            <person name="Mujic A.B."/>
            <person name="Kuo A."/>
            <person name="Tritt A."/>
            <person name="Lipzen A."/>
            <person name="Chen C."/>
            <person name="Johnson J."/>
            <person name="Sharma A."/>
            <person name="Barry K."/>
            <person name="Grigoriev I.V."/>
            <person name="Spatafora J.W."/>
        </authorList>
    </citation>
    <scope>NUCLEOTIDE SEQUENCE [LARGE SCALE GENOMIC DNA]</scope>
    <source>
        <strain evidence="2 3">AM-OR11-026</strain>
    </source>
</reference>
<protein>
    <submittedName>
        <fullName evidence="2">Uncharacterized protein</fullName>
    </submittedName>
</protein>
<feature type="transmembrane region" description="Helical" evidence="1">
    <location>
        <begin position="15"/>
        <end position="34"/>
    </location>
</feature>
<accession>A0A1B7MVD1</accession>
<evidence type="ECO:0000313" key="2">
    <source>
        <dbReference type="EMBL" id="OAX36530.1"/>
    </source>
</evidence>
<dbReference type="InParanoid" id="A0A1B7MVD1"/>